<evidence type="ECO:0000256" key="2">
    <source>
        <dbReference type="ARBA" id="ARBA00022692"/>
    </source>
</evidence>
<feature type="transmembrane region" description="Helical" evidence="5">
    <location>
        <begin position="20"/>
        <end position="45"/>
    </location>
</feature>
<dbReference type="Proteomes" id="UP000067708">
    <property type="component" value="Chromosome"/>
</dbReference>
<keyword evidence="2 5" id="KW-0812">Transmembrane</keyword>
<reference evidence="6" key="2">
    <citation type="submission" date="2014-03" db="EMBL/GenBank/DDBJ databases">
        <authorList>
            <person name="Hahn M.W."/>
        </authorList>
    </citation>
    <scope>NUCLEOTIDE SEQUENCE</scope>
    <source>
        <strain evidence="6">MWH-Ta8</strain>
    </source>
</reference>
<dbReference type="eggNOG" id="COG3296">
    <property type="taxonomic scope" value="Bacteria"/>
</dbReference>
<dbReference type="InterPro" id="IPR019109">
    <property type="entry name" value="MamF_MmsF"/>
</dbReference>
<dbReference type="HOGENOM" id="CLU_104196_2_1_11"/>
<name>A0A060JC20_9MICO</name>
<proteinExistence type="predicted"/>
<dbReference type="EMBL" id="CP007490">
    <property type="protein sequence ID" value="AIC47426.1"/>
    <property type="molecule type" value="Genomic_DNA"/>
</dbReference>
<evidence type="ECO:0000256" key="5">
    <source>
        <dbReference type="SAM" id="Phobius"/>
    </source>
</evidence>
<evidence type="ECO:0000313" key="7">
    <source>
        <dbReference type="Proteomes" id="UP000067708"/>
    </source>
</evidence>
<evidence type="ECO:0008006" key="8">
    <source>
        <dbReference type="Google" id="ProtNLM"/>
    </source>
</evidence>
<reference evidence="6" key="1">
    <citation type="journal article" date="2014" name="Int. J. Syst. Evol. Microbiol.">
        <title>Rhodoluna lacicola gen. nov., sp. nov., a planktonic freshwater bacterium with stream-lined genome.</title>
        <authorList>
            <person name="Hahn M."/>
            <person name="Schmidt J."/>
            <person name="Taipale S.J."/>
            <person name="Doolittle W.F."/>
            <person name="Koll U."/>
        </authorList>
    </citation>
    <scope>NUCLEOTIDE SEQUENCE [LARGE SCALE GENOMIC DNA]</scope>
    <source>
        <strain evidence="6">MWH-Ta8</strain>
    </source>
</reference>
<accession>A0A060JC20</accession>
<dbReference type="RefSeq" id="WP_038502259.1">
    <property type="nucleotide sequence ID" value="NZ_CP007490.1"/>
</dbReference>
<keyword evidence="4 5" id="KW-0472">Membrane</keyword>
<gene>
    <name evidence="6" type="ORF">Rhola_00006150</name>
</gene>
<evidence type="ECO:0000256" key="4">
    <source>
        <dbReference type="ARBA" id="ARBA00023136"/>
    </source>
</evidence>
<dbReference type="KEGG" id="rla:Rhola_00006150"/>
<protein>
    <recommendedName>
        <fullName evidence="8">Tic20-like protein</fullName>
    </recommendedName>
</protein>
<keyword evidence="7" id="KW-1185">Reference proteome</keyword>
<evidence type="ECO:0000313" key="6">
    <source>
        <dbReference type="EMBL" id="AIC47426.1"/>
    </source>
</evidence>
<sequence length="118" mass="13611">MSQQNPYSAPQEPLSPELQRLWAIGIHAFGIILEFFAPLLGYLFLKDRGPFIRHHVTESLNFGITMVLLYVVLAISIVGWLLFWVPPIIWTVFRIIAAYKASIGEFYRYPASVRFIKI</sequence>
<dbReference type="AlphaFoldDB" id="A0A060JC20"/>
<organism evidence="6 7">
    <name type="scientific">Rhodoluna lacicola</name>
    <dbReference type="NCBI Taxonomy" id="529884"/>
    <lineage>
        <taxon>Bacteria</taxon>
        <taxon>Bacillati</taxon>
        <taxon>Actinomycetota</taxon>
        <taxon>Actinomycetes</taxon>
        <taxon>Micrococcales</taxon>
        <taxon>Microbacteriaceae</taxon>
        <taxon>Luna cluster</taxon>
        <taxon>Luna-1 subcluster</taxon>
        <taxon>Rhodoluna</taxon>
    </lineage>
</organism>
<dbReference type="PATRIC" id="fig|529884.3.peg.587"/>
<keyword evidence="3 5" id="KW-1133">Transmembrane helix</keyword>
<dbReference type="STRING" id="529884.Rhola_00006150"/>
<evidence type="ECO:0000256" key="3">
    <source>
        <dbReference type="ARBA" id="ARBA00022989"/>
    </source>
</evidence>
<evidence type="ECO:0000256" key="1">
    <source>
        <dbReference type="ARBA" id="ARBA00004141"/>
    </source>
</evidence>
<dbReference type="Pfam" id="PF09685">
    <property type="entry name" value="MamF_MmsF"/>
    <property type="match status" value="1"/>
</dbReference>
<comment type="subcellular location">
    <subcellularLocation>
        <location evidence="1">Membrane</location>
        <topology evidence="1">Multi-pass membrane protein</topology>
    </subcellularLocation>
</comment>
<feature type="transmembrane region" description="Helical" evidence="5">
    <location>
        <begin position="60"/>
        <end position="82"/>
    </location>
</feature>